<gene>
    <name evidence="3" type="ORF">GCM10010255_36690</name>
</gene>
<proteinExistence type="predicted"/>
<dbReference type="EMBL" id="BAAASE010000004">
    <property type="protein sequence ID" value="GAA2400378.1"/>
    <property type="molecule type" value="Genomic_DNA"/>
</dbReference>
<evidence type="ECO:0000256" key="1">
    <source>
        <dbReference type="SAM" id="MobiDB-lite"/>
    </source>
</evidence>
<keyword evidence="4" id="KW-1185">Reference proteome</keyword>
<evidence type="ECO:0000259" key="2">
    <source>
        <dbReference type="Pfam" id="PF19361"/>
    </source>
</evidence>
<comment type="caution">
    <text evidence="3">The sequence shown here is derived from an EMBL/GenBank/DDBJ whole genome shotgun (WGS) entry which is preliminary data.</text>
</comment>
<evidence type="ECO:0000313" key="4">
    <source>
        <dbReference type="Proteomes" id="UP001499986"/>
    </source>
</evidence>
<sequence>MLLMTGAARPELITVRPSPLAELCAALHALDEPEHHPASQAWLSAVHHDITDDLLARATVWAPLWGAFRARYLLPLTTGPERSLDAELAGVSRLSVEAFTALTLEALISKNRTSGEPPQDPAGALRRLRPISLRRYDLGLRLIDDPARFRDELLDFLAAFAAALLDEEWRRVRADVDADARARQRQLRLDASRRPSTASAPHRTTRPA</sequence>
<evidence type="ECO:0000313" key="3">
    <source>
        <dbReference type="EMBL" id="GAA2400378.1"/>
    </source>
</evidence>
<reference evidence="3 4" key="1">
    <citation type="journal article" date="2019" name="Int. J. Syst. Evol. Microbiol.">
        <title>The Global Catalogue of Microorganisms (GCM) 10K type strain sequencing project: providing services to taxonomists for standard genome sequencing and annotation.</title>
        <authorList>
            <consortium name="The Broad Institute Genomics Platform"/>
            <consortium name="The Broad Institute Genome Sequencing Center for Infectious Disease"/>
            <person name="Wu L."/>
            <person name="Ma J."/>
        </authorList>
    </citation>
    <scope>NUCLEOTIDE SEQUENCE [LARGE SCALE GENOMIC DNA]</scope>
    <source>
        <strain evidence="3 4">JCM 4358</strain>
    </source>
</reference>
<accession>A0ABN3IDN0</accession>
<feature type="region of interest" description="Disordered" evidence="1">
    <location>
        <begin position="185"/>
        <end position="208"/>
    </location>
</feature>
<name>A0ABN3IDN0_9ACTN</name>
<organism evidence="3 4">
    <name type="scientific">Streptomyces coeruleofuscus</name>
    <dbReference type="NCBI Taxonomy" id="66879"/>
    <lineage>
        <taxon>Bacteria</taxon>
        <taxon>Bacillati</taxon>
        <taxon>Actinomycetota</taxon>
        <taxon>Actinomycetes</taxon>
        <taxon>Kitasatosporales</taxon>
        <taxon>Streptomycetaceae</taxon>
        <taxon>Streptomyces</taxon>
    </lineage>
</organism>
<dbReference type="Proteomes" id="UP001499986">
    <property type="component" value="Unassembled WGS sequence"/>
</dbReference>
<dbReference type="InterPro" id="IPR045981">
    <property type="entry name" value="DUF5937"/>
</dbReference>
<protein>
    <recommendedName>
        <fullName evidence="2">DUF5937 domain-containing protein</fullName>
    </recommendedName>
</protein>
<feature type="domain" description="DUF5937" evidence="2">
    <location>
        <begin position="8"/>
        <end position="189"/>
    </location>
</feature>
<dbReference type="Pfam" id="PF19361">
    <property type="entry name" value="DUF5937"/>
    <property type="match status" value="1"/>
</dbReference>